<evidence type="ECO:0000313" key="5">
    <source>
        <dbReference type="Ensembl" id="ENSPTXP00000007055.1"/>
    </source>
</evidence>
<reference evidence="5" key="2">
    <citation type="submission" date="2025-09" db="UniProtKB">
        <authorList>
            <consortium name="Ensembl"/>
        </authorList>
    </citation>
    <scope>IDENTIFICATION</scope>
</reference>
<feature type="coiled-coil region" evidence="3">
    <location>
        <begin position="366"/>
        <end position="393"/>
    </location>
</feature>
<dbReference type="Ensembl" id="ENSPTXT00000007296.1">
    <property type="protein sequence ID" value="ENSPTXP00000007055.1"/>
    <property type="gene ID" value="ENSPTXG00000005139.1"/>
</dbReference>
<dbReference type="Proteomes" id="UP000472273">
    <property type="component" value="Unplaced"/>
</dbReference>
<proteinExistence type="inferred from homology"/>
<evidence type="ECO:0000256" key="3">
    <source>
        <dbReference type="SAM" id="Coils"/>
    </source>
</evidence>
<sequence>MSYRQKLSPKGTSLFYLVAVAGCSNKGFTFNFLLLSCDSRTPSQPFLPAIPNVSGSRVNSLEDRLSNQERTTAVLLDQAFRIKDGIVSYLQGNKNFQQGEAAAHQLLENHIQTITSVVKKLSHDIEELERQIKARDEVTSGTNFAVQSLDHKQMQGVGDLRGRVARCDASIAKLSGDINISRHEISKLEKEIHAVQSSLDNYMNNIEMKVMHLLGKIETSNSEQTSNLKTIQGDQHHELQLLDFKINSILNDFKDQIQNQRKWMESELRRSEQEQVHFTNQLFEILEKKLEDGLYYVSKRIEKNTEKTLQFDVELSQVKNDQNKLHAKIARFEKLMWNELEGMQNEYRSGFQSIRDSLDALKHIQTTKLKLEEEKFKQDMKKLQRKLSELKDLKTQ</sequence>
<feature type="coiled-coil region" evidence="3">
    <location>
        <begin position="171"/>
        <end position="205"/>
    </location>
</feature>
<evidence type="ECO:0000256" key="2">
    <source>
        <dbReference type="ARBA" id="ARBA00046344"/>
    </source>
</evidence>
<keyword evidence="4" id="KW-0812">Transmembrane</keyword>
<accession>A0A670YER5</accession>
<dbReference type="PROSITE" id="PS51257">
    <property type="entry name" value="PROKAR_LIPOPROTEIN"/>
    <property type="match status" value="1"/>
</dbReference>
<protein>
    <submittedName>
        <fullName evidence="5">Family with sequence similarity 81 member B</fullName>
    </submittedName>
</protein>
<dbReference type="GeneTree" id="ENSGT00390000004985"/>
<name>A0A670YER5_PSETE</name>
<keyword evidence="6" id="KW-1185">Reference proteome</keyword>
<dbReference type="OMA" id="NHQKWTE"/>
<comment type="similarity">
    <text evidence="2">Belongs to the FAM81 family.</text>
</comment>
<evidence type="ECO:0000313" key="6">
    <source>
        <dbReference type="Proteomes" id="UP000472273"/>
    </source>
</evidence>
<organism evidence="5 6">
    <name type="scientific">Pseudonaja textilis</name>
    <name type="common">Eastern brown snake</name>
    <dbReference type="NCBI Taxonomy" id="8673"/>
    <lineage>
        <taxon>Eukaryota</taxon>
        <taxon>Metazoa</taxon>
        <taxon>Chordata</taxon>
        <taxon>Craniata</taxon>
        <taxon>Vertebrata</taxon>
        <taxon>Euteleostomi</taxon>
        <taxon>Lepidosauria</taxon>
        <taxon>Squamata</taxon>
        <taxon>Bifurcata</taxon>
        <taxon>Unidentata</taxon>
        <taxon>Episquamata</taxon>
        <taxon>Toxicofera</taxon>
        <taxon>Serpentes</taxon>
        <taxon>Colubroidea</taxon>
        <taxon>Elapidae</taxon>
        <taxon>Hydrophiinae</taxon>
        <taxon>Pseudonaja</taxon>
    </lineage>
</organism>
<dbReference type="PANTHER" id="PTHR22420">
    <property type="entry name" value="PROTEIN FAM81A"/>
    <property type="match status" value="1"/>
</dbReference>
<dbReference type="AlphaFoldDB" id="A0A670YER5"/>
<reference evidence="5" key="1">
    <citation type="submission" date="2025-08" db="UniProtKB">
        <authorList>
            <consortium name="Ensembl"/>
        </authorList>
    </citation>
    <scope>IDENTIFICATION</scope>
</reference>
<dbReference type="PANTHER" id="PTHR22420:SF5">
    <property type="entry name" value="PROTEIN FAM81B"/>
    <property type="match status" value="1"/>
</dbReference>
<feature type="coiled-coil region" evidence="3">
    <location>
        <begin position="111"/>
        <end position="138"/>
    </location>
</feature>
<keyword evidence="4" id="KW-0472">Membrane</keyword>
<evidence type="ECO:0000256" key="4">
    <source>
        <dbReference type="SAM" id="Phobius"/>
    </source>
</evidence>
<dbReference type="InterPro" id="IPR029619">
    <property type="entry name" value="FAM81"/>
</dbReference>
<evidence type="ECO:0000256" key="1">
    <source>
        <dbReference type="ARBA" id="ARBA00023054"/>
    </source>
</evidence>
<feature type="transmembrane region" description="Helical" evidence="4">
    <location>
        <begin position="12"/>
        <end position="35"/>
    </location>
</feature>
<keyword evidence="1 3" id="KW-0175">Coiled coil</keyword>
<keyword evidence="4" id="KW-1133">Transmembrane helix</keyword>
<gene>
    <name evidence="5" type="primary">FAM81B</name>
</gene>